<evidence type="ECO:0000313" key="2">
    <source>
        <dbReference type="EMBL" id="TNN41000.1"/>
    </source>
</evidence>
<name>A0A4Z2FJ99_9TELE</name>
<keyword evidence="3" id="KW-1185">Reference proteome</keyword>
<organism evidence="2 3">
    <name type="scientific">Liparis tanakae</name>
    <name type="common">Tanaka's snailfish</name>
    <dbReference type="NCBI Taxonomy" id="230148"/>
    <lineage>
        <taxon>Eukaryota</taxon>
        <taxon>Metazoa</taxon>
        <taxon>Chordata</taxon>
        <taxon>Craniata</taxon>
        <taxon>Vertebrata</taxon>
        <taxon>Euteleostomi</taxon>
        <taxon>Actinopterygii</taxon>
        <taxon>Neopterygii</taxon>
        <taxon>Teleostei</taxon>
        <taxon>Neoteleostei</taxon>
        <taxon>Acanthomorphata</taxon>
        <taxon>Eupercaria</taxon>
        <taxon>Perciformes</taxon>
        <taxon>Cottioidei</taxon>
        <taxon>Cottales</taxon>
        <taxon>Liparidae</taxon>
        <taxon>Liparis</taxon>
    </lineage>
</organism>
<evidence type="ECO:0000313" key="3">
    <source>
        <dbReference type="Proteomes" id="UP000314294"/>
    </source>
</evidence>
<dbReference type="EMBL" id="SRLO01001142">
    <property type="protein sequence ID" value="TNN41000.1"/>
    <property type="molecule type" value="Genomic_DNA"/>
</dbReference>
<protein>
    <submittedName>
        <fullName evidence="2">Uncharacterized protein</fullName>
    </submittedName>
</protein>
<comment type="caution">
    <text evidence="2">The sequence shown here is derived from an EMBL/GenBank/DDBJ whole genome shotgun (WGS) entry which is preliminary data.</text>
</comment>
<sequence>MEKEERNKDKKNNNKKKNKKKKNDVSVRYFLIFSLFCLNTSDVHAALSWLRDTPTCNRKWA</sequence>
<evidence type="ECO:0000256" key="1">
    <source>
        <dbReference type="SAM" id="MobiDB-lite"/>
    </source>
</evidence>
<proteinExistence type="predicted"/>
<feature type="region of interest" description="Disordered" evidence="1">
    <location>
        <begin position="1"/>
        <end position="22"/>
    </location>
</feature>
<feature type="compositionally biased region" description="Basic residues" evidence="1">
    <location>
        <begin position="13"/>
        <end position="22"/>
    </location>
</feature>
<accession>A0A4Z2FJ99</accession>
<dbReference type="AlphaFoldDB" id="A0A4Z2FJ99"/>
<gene>
    <name evidence="2" type="ORF">EYF80_048836</name>
</gene>
<feature type="compositionally biased region" description="Basic and acidic residues" evidence="1">
    <location>
        <begin position="1"/>
        <end position="12"/>
    </location>
</feature>
<reference evidence="2 3" key="1">
    <citation type="submission" date="2019-03" db="EMBL/GenBank/DDBJ databases">
        <title>First draft genome of Liparis tanakae, snailfish: a comprehensive survey of snailfish specific genes.</title>
        <authorList>
            <person name="Kim W."/>
            <person name="Song I."/>
            <person name="Jeong J.-H."/>
            <person name="Kim D."/>
            <person name="Kim S."/>
            <person name="Ryu S."/>
            <person name="Song J.Y."/>
            <person name="Lee S.K."/>
        </authorList>
    </citation>
    <scope>NUCLEOTIDE SEQUENCE [LARGE SCALE GENOMIC DNA]</scope>
    <source>
        <tissue evidence="2">Muscle</tissue>
    </source>
</reference>
<dbReference type="Proteomes" id="UP000314294">
    <property type="component" value="Unassembled WGS sequence"/>
</dbReference>